<gene>
    <name evidence="1" type="ORF">ACFQGU_04140</name>
</gene>
<name>A0ABW1SYA3_9ACTN</name>
<dbReference type="RefSeq" id="WP_386764099.1">
    <property type="nucleotide sequence ID" value="NZ_JBHSTI010000008.1"/>
</dbReference>
<evidence type="ECO:0000313" key="1">
    <source>
        <dbReference type="EMBL" id="MFC6237054.1"/>
    </source>
</evidence>
<dbReference type="EMBL" id="JBHSTI010000008">
    <property type="protein sequence ID" value="MFC6237054.1"/>
    <property type="molecule type" value="Genomic_DNA"/>
</dbReference>
<proteinExistence type="predicted"/>
<protein>
    <submittedName>
        <fullName evidence="1">Uncharacterized protein</fullName>
    </submittedName>
</protein>
<evidence type="ECO:0000313" key="2">
    <source>
        <dbReference type="Proteomes" id="UP001596138"/>
    </source>
</evidence>
<sequence length="141" mass="15145">MSADPFGAGRDVAMVADLARQFGHHAGRAWFSGARADEEQGTVTVFRVPNHGFDSELRLLIGDAVPLVLEDATHTREELIVARETAWTLADSLQIEAITIPDDGRGINVYVNAPVSEAQAALDRYLPGIARAHDASLGVRA</sequence>
<keyword evidence="2" id="KW-1185">Reference proteome</keyword>
<dbReference type="Proteomes" id="UP001596138">
    <property type="component" value="Unassembled WGS sequence"/>
</dbReference>
<reference evidence="2" key="1">
    <citation type="journal article" date="2019" name="Int. J. Syst. Evol. Microbiol.">
        <title>The Global Catalogue of Microorganisms (GCM) 10K type strain sequencing project: providing services to taxonomists for standard genome sequencing and annotation.</title>
        <authorList>
            <consortium name="The Broad Institute Genomics Platform"/>
            <consortium name="The Broad Institute Genome Sequencing Center for Infectious Disease"/>
            <person name="Wu L."/>
            <person name="Ma J."/>
        </authorList>
    </citation>
    <scope>NUCLEOTIDE SEQUENCE [LARGE SCALE GENOMIC DNA]</scope>
    <source>
        <strain evidence="2">CGMCC 4.7317</strain>
    </source>
</reference>
<organism evidence="1 2">
    <name type="scientific">Longivirga aurantiaca</name>
    <dbReference type="NCBI Taxonomy" id="1837743"/>
    <lineage>
        <taxon>Bacteria</taxon>
        <taxon>Bacillati</taxon>
        <taxon>Actinomycetota</taxon>
        <taxon>Actinomycetes</taxon>
        <taxon>Sporichthyales</taxon>
        <taxon>Sporichthyaceae</taxon>
        <taxon>Longivirga</taxon>
    </lineage>
</organism>
<comment type="caution">
    <text evidence="1">The sequence shown here is derived from an EMBL/GenBank/DDBJ whole genome shotgun (WGS) entry which is preliminary data.</text>
</comment>
<accession>A0ABW1SYA3</accession>